<dbReference type="RefSeq" id="WP_222959433.1">
    <property type="nucleotide sequence ID" value="NZ_JAINZZ010000001.1"/>
</dbReference>
<sequence>MAKVIVTSLPTQGHFAPLSAIAADLTRRGHEVVFYTGRLFEERARATGARFEPFPAEIDYQEREPGSPPPEHEKLPPAEQMAYVLKYFFLDSAPHHDRRLREILAEFPATTVIGELSNLGTLPMALRAPRGERPTLVQIGIAPPTFESADTAPFGPGLPPPATSEERERYAEMRTRARSALADVQQHAEAVFASMGVTLPDFLFNAWCTVPDHLLQLSVPAFEYPRSDAPEGFRLIGAIPPGPGGDFPLPDWWADLSSGRPVVVVTQGTVANEDLSQLVVPTVRALAESDVVVVAATARPDGPDLVREALDGHVPGNARLAGFVPFDRLLPLADVLVTNAGYGGVQTALRQGVPLVVAGESEDKPEVAARVAWSGTGIDLRTGRPEEDALRAAVGRVMSDASFRERAQAVRAEMAEYDPFGVVAEIVEQGGQELPN</sequence>
<dbReference type="CDD" id="cd03784">
    <property type="entry name" value="GT1_Gtf-like"/>
    <property type="match status" value="1"/>
</dbReference>
<keyword evidence="4" id="KW-1185">Reference proteome</keyword>
<evidence type="ECO:0000259" key="2">
    <source>
        <dbReference type="Pfam" id="PF06722"/>
    </source>
</evidence>
<proteinExistence type="predicted"/>
<dbReference type="Gene3D" id="3.40.50.2000">
    <property type="entry name" value="Glycogen Phosphorylase B"/>
    <property type="match status" value="2"/>
</dbReference>
<evidence type="ECO:0000313" key="4">
    <source>
        <dbReference type="Proteomes" id="UP000778578"/>
    </source>
</evidence>
<keyword evidence="1" id="KW-0808">Transferase</keyword>
<reference evidence="3 4" key="1">
    <citation type="submission" date="2021-08" db="EMBL/GenBank/DDBJ databases">
        <title>WGS of actinomycetes from Thailand.</title>
        <authorList>
            <person name="Thawai C."/>
        </authorList>
    </citation>
    <scope>NUCLEOTIDE SEQUENCE [LARGE SCALE GENOMIC DNA]</scope>
    <source>
        <strain evidence="3 4">PLK6-54</strain>
    </source>
</reference>
<gene>
    <name evidence="3" type="ORF">K7862_00670</name>
</gene>
<dbReference type="EMBL" id="JAINZZ010000001">
    <property type="protein sequence ID" value="MBY8876156.1"/>
    <property type="molecule type" value="Genomic_DNA"/>
</dbReference>
<dbReference type="InterPro" id="IPR002213">
    <property type="entry name" value="UDP_glucos_trans"/>
</dbReference>
<comment type="caution">
    <text evidence="3">The sequence shown here is derived from an EMBL/GenBank/DDBJ whole genome shotgun (WGS) entry which is preliminary data.</text>
</comment>
<accession>A0ABS7PZ79</accession>
<evidence type="ECO:0000313" key="3">
    <source>
        <dbReference type="EMBL" id="MBY8876156.1"/>
    </source>
</evidence>
<dbReference type="Pfam" id="PF06722">
    <property type="entry name" value="EryCIII-like_C"/>
    <property type="match status" value="1"/>
</dbReference>
<dbReference type="PANTHER" id="PTHR48050:SF13">
    <property type="entry name" value="STEROL 3-BETA-GLUCOSYLTRANSFERASE UGT80A2"/>
    <property type="match status" value="1"/>
</dbReference>
<dbReference type="Proteomes" id="UP000778578">
    <property type="component" value="Unassembled WGS sequence"/>
</dbReference>
<name>A0ABS7PZ79_9ACTN</name>
<dbReference type="InterPro" id="IPR050426">
    <property type="entry name" value="Glycosyltransferase_28"/>
</dbReference>
<organism evidence="3 4">
    <name type="scientific">Actinacidiphila acidipaludis</name>
    <dbReference type="NCBI Taxonomy" id="2873382"/>
    <lineage>
        <taxon>Bacteria</taxon>
        <taxon>Bacillati</taxon>
        <taxon>Actinomycetota</taxon>
        <taxon>Actinomycetes</taxon>
        <taxon>Kitasatosporales</taxon>
        <taxon>Streptomycetaceae</taxon>
        <taxon>Actinacidiphila</taxon>
    </lineage>
</organism>
<dbReference type="PANTHER" id="PTHR48050">
    <property type="entry name" value="STEROL 3-BETA-GLUCOSYLTRANSFERASE"/>
    <property type="match status" value="1"/>
</dbReference>
<feature type="domain" description="Erythromycin biosynthesis protein CIII-like C-terminal" evidence="2">
    <location>
        <begin position="311"/>
        <end position="427"/>
    </location>
</feature>
<dbReference type="SUPFAM" id="SSF53756">
    <property type="entry name" value="UDP-Glycosyltransferase/glycogen phosphorylase"/>
    <property type="match status" value="1"/>
</dbReference>
<dbReference type="InterPro" id="IPR010610">
    <property type="entry name" value="EryCIII-like_C"/>
</dbReference>
<evidence type="ECO:0000256" key="1">
    <source>
        <dbReference type="ARBA" id="ARBA00022679"/>
    </source>
</evidence>
<protein>
    <recommendedName>
        <fullName evidence="2">Erythromycin biosynthesis protein CIII-like C-terminal domain-containing protein</fullName>
    </recommendedName>
</protein>